<feature type="region of interest" description="Disordered" evidence="1">
    <location>
        <begin position="75"/>
        <end position="95"/>
    </location>
</feature>
<name>A0A8T0PSV3_PANVG</name>
<reference evidence="2 3" key="1">
    <citation type="submission" date="2020-05" db="EMBL/GenBank/DDBJ databases">
        <title>WGS assembly of Panicum virgatum.</title>
        <authorList>
            <person name="Lovell J.T."/>
            <person name="Jenkins J."/>
            <person name="Shu S."/>
            <person name="Juenger T.E."/>
            <person name="Schmutz J."/>
        </authorList>
    </citation>
    <scope>NUCLEOTIDE SEQUENCE [LARGE SCALE GENOMIC DNA]</scope>
    <source>
        <strain evidence="3">cv. AP13</strain>
    </source>
</reference>
<organism evidence="2 3">
    <name type="scientific">Panicum virgatum</name>
    <name type="common">Blackwell switchgrass</name>
    <dbReference type="NCBI Taxonomy" id="38727"/>
    <lineage>
        <taxon>Eukaryota</taxon>
        <taxon>Viridiplantae</taxon>
        <taxon>Streptophyta</taxon>
        <taxon>Embryophyta</taxon>
        <taxon>Tracheophyta</taxon>
        <taxon>Spermatophyta</taxon>
        <taxon>Magnoliopsida</taxon>
        <taxon>Liliopsida</taxon>
        <taxon>Poales</taxon>
        <taxon>Poaceae</taxon>
        <taxon>PACMAD clade</taxon>
        <taxon>Panicoideae</taxon>
        <taxon>Panicodae</taxon>
        <taxon>Paniceae</taxon>
        <taxon>Panicinae</taxon>
        <taxon>Panicum</taxon>
        <taxon>Panicum sect. Hiantes</taxon>
    </lineage>
</organism>
<gene>
    <name evidence="2" type="ORF">PVAP13_7NG037134</name>
</gene>
<dbReference type="Proteomes" id="UP000823388">
    <property type="component" value="Chromosome 7N"/>
</dbReference>
<evidence type="ECO:0000256" key="1">
    <source>
        <dbReference type="SAM" id="MobiDB-lite"/>
    </source>
</evidence>
<dbReference type="AlphaFoldDB" id="A0A8T0PSV3"/>
<dbReference type="EMBL" id="CM029050">
    <property type="protein sequence ID" value="KAG2565477.1"/>
    <property type="molecule type" value="Genomic_DNA"/>
</dbReference>
<keyword evidence="3" id="KW-1185">Reference proteome</keyword>
<evidence type="ECO:0000313" key="3">
    <source>
        <dbReference type="Proteomes" id="UP000823388"/>
    </source>
</evidence>
<sequence length="182" mass="20193">MLHLHGMSAQLFSLISLESGSKCWFPSSSPQDYPVHQSARDNHLIKSNFHRLFHHKSVKISNDLLSSLLPQIPNLKETSPLNPPPSNPSRSPSILHLSTVPDMDPARIALVHTREVELSYPSTDLLTGLLGILILNKHCMVSHLKSMRSRSMTPSPCSALHLHQLQHEHLALVPASRVPGAR</sequence>
<evidence type="ECO:0000313" key="2">
    <source>
        <dbReference type="EMBL" id="KAG2565477.1"/>
    </source>
</evidence>
<comment type="caution">
    <text evidence="2">The sequence shown here is derived from an EMBL/GenBank/DDBJ whole genome shotgun (WGS) entry which is preliminary data.</text>
</comment>
<protein>
    <submittedName>
        <fullName evidence="2">Uncharacterized protein</fullName>
    </submittedName>
</protein>
<proteinExistence type="predicted"/>
<accession>A0A8T0PSV3</accession>